<proteinExistence type="evidence at transcript level"/>
<evidence type="ECO:0000313" key="1">
    <source>
        <dbReference type="EMBL" id="BAJ93209.1"/>
    </source>
</evidence>
<dbReference type="EMBL" id="AK362005">
    <property type="protein sequence ID" value="BAJ93209.1"/>
    <property type="molecule type" value="mRNA"/>
</dbReference>
<dbReference type="AlphaFoldDB" id="F2DDN8"/>
<accession>F2DDN8</accession>
<sequence length="52" mass="6051">MLIFRGPSLPSLIDHQMSYMLVERISLGIPSIYFKNWLLSLPFKNLMCILPI</sequence>
<organism evidence="1">
    <name type="scientific">Hordeum vulgare subsp. vulgare</name>
    <name type="common">Domesticated barley</name>
    <dbReference type="NCBI Taxonomy" id="112509"/>
    <lineage>
        <taxon>Eukaryota</taxon>
        <taxon>Viridiplantae</taxon>
        <taxon>Streptophyta</taxon>
        <taxon>Embryophyta</taxon>
        <taxon>Tracheophyta</taxon>
        <taxon>Spermatophyta</taxon>
        <taxon>Magnoliopsida</taxon>
        <taxon>Liliopsida</taxon>
        <taxon>Poales</taxon>
        <taxon>Poaceae</taxon>
        <taxon>BOP clade</taxon>
        <taxon>Pooideae</taxon>
        <taxon>Triticodae</taxon>
        <taxon>Triticeae</taxon>
        <taxon>Hordeinae</taxon>
        <taxon>Hordeum</taxon>
    </lineage>
</organism>
<reference evidence="1" key="1">
    <citation type="journal article" date="2011" name="Plant Physiol.">
        <title>Comprehensive sequence analysis of 24,783 barley full-length cDNAs derived from 12 clone libraries.</title>
        <authorList>
            <person name="Matsumoto T."/>
            <person name="Tanaka T."/>
            <person name="Sakai H."/>
            <person name="Amano N."/>
            <person name="Kanamori H."/>
            <person name="Kurita K."/>
            <person name="Kikuta A."/>
            <person name="Kamiya K."/>
            <person name="Yamamoto M."/>
            <person name="Ikawa H."/>
            <person name="Fujii N."/>
            <person name="Hori K."/>
            <person name="Itoh T."/>
            <person name="Sato K."/>
        </authorList>
    </citation>
    <scope>NUCLEOTIDE SEQUENCE</scope>
    <source>
        <tissue evidence="1">Shoot and root</tissue>
    </source>
</reference>
<protein>
    <submittedName>
        <fullName evidence="1">Predicted protein</fullName>
    </submittedName>
</protein>
<name>F2DDN8_HORVV</name>